<dbReference type="EMBL" id="VXMH01000104">
    <property type="protein sequence ID" value="MYC97093.1"/>
    <property type="molecule type" value="Genomic_DNA"/>
</dbReference>
<sequence length="172" mass="19576">MTDRYKSQRSRPDLGATGPIEYESGMLSWEFVECRMRRAVNYWIASVRSSGRPHAVPVWGAWLDDAFFFVGTGRKIRNLRANPQAVVHLESGDEVVIVEGRFEEISRPSQELLQRVDEEFVRKYKTYRPSEHLNGRSTSSFAPEGLFAVHPQLVIAWSGMAGDATRWKIGTS</sequence>
<proteinExistence type="predicted"/>
<reference evidence="3" key="1">
    <citation type="submission" date="2019-09" db="EMBL/GenBank/DDBJ databases">
        <title>Characterisation of the sponge microbiome using genome-centric metagenomics.</title>
        <authorList>
            <person name="Engelberts J.P."/>
            <person name="Robbins S.J."/>
            <person name="De Goeij J.M."/>
            <person name="Aranda M."/>
            <person name="Bell S.C."/>
            <person name="Webster N.S."/>
        </authorList>
    </citation>
    <scope>NUCLEOTIDE SEQUENCE</scope>
    <source>
        <strain evidence="3">SB0661_bin_32</strain>
    </source>
</reference>
<dbReference type="GO" id="GO:0070967">
    <property type="term" value="F:coenzyme F420 binding"/>
    <property type="evidence" value="ECO:0007669"/>
    <property type="project" value="TreeGrafter"/>
</dbReference>
<keyword evidence="1" id="KW-0560">Oxidoreductase</keyword>
<dbReference type="GO" id="GO:0005829">
    <property type="term" value="C:cytosol"/>
    <property type="evidence" value="ECO:0007669"/>
    <property type="project" value="TreeGrafter"/>
</dbReference>
<comment type="caution">
    <text evidence="3">The sequence shown here is derived from an EMBL/GenBank/DDBJ whole genome shotgun (WGS) entry which is preliminary data.</text>
</comment>
<dbReference type="SUPFAM" id="SSF50475">
    <property type="entry name" value="FMN-binding split barrel"/>
    <property type="match status" value="1"/>
</dbReference>
<evidence type="ECO:0000259" key="2">
    <source>
        <dbReference type="Pfam" id="PF01243"/>
    </source>
</evidence>
<dbReference type="InterPro" id="IPR012349">
    <property type="entry name" value="Split_barrel_FMN-bd"/>
</dbReference>
<gene>
    <name evidence="3" type="ORF">F4X14_19215</name>
</gene>
<dbReference type="InterPro" id="IPR011576">
    <property type="entry name" value="Pyridox_Oxase_N"/>
</dbReference>
<dbReference type="Pfam" id="PF01243">
    <property type="entry name" value="PNPOx_N"/>
    <property type="match status" value="1"/>
</dbReference>
<protein>
    <submittedName>
        <fullName evidence="3">Pyridoxamine 5'-phosphate oxidase</fullName>
    </submittedName>
</protein>
<dbReference type="AlphaFoldDB" id="A0A6B1DCD8"/>
<organism evidence="3">
    <name type="scientific">Caldilineaceae bacterium SB0661_bin_32</name>
    <dbReference type="NCBI Taxonomy" id="2605255"/>
    <lineage>
        <taxon>Bacteria</taxon>
        <taxon>Bacillati</taxon>
        <taxon>Chloroflexota</taxon>
        <taxon>Caldilineae</taxon>
        <taxon>Caldilineales</taxon>
        <taxon>Caldilineaceae</taxon>
    </lineage>
</organism>
<dbReference type="PANTHER" id="PTHR35176">
    <property type="entry name" value="HEME OXYGENASE HI_0854-RELATED"/>
    <property type="match status" value="1"/>
</dbReference>
<evidence type="ECO:0000313" key="3">
    <source>
        <dbReference type="EMBL" id="MYC97093.1"/>
    </source>
</evidence>
<dbReference type="PANTHER" id="PTHR35176:SF4">
    <property type="entry name" value="PYRIDOXAMINE 5'-PHOSPHATE OXIDASE-RELATED FMN-BINDING"/>
    <property type="match status" value="1"/>
</dbReference>
<feature type="domain" description="Pyridoxamine 5'-phosphate oxidase N-terminal" evidence="2">
    <location>
        <begin position="43"/>
        <end position="128"/>
    </location>
</feature>
<dbReference type="InterPro" id="IPR052019">
    <property type="entry name" value="F420H2_bilvrd_red/Heme_oxyg"/>
</dbReference>
<dbReference type="GO" id="GO:0016627">
    <property type="term" value="F:oxidoreductase activity, acting on the CH-CH group of donors"/>
    <property type="evidence" value="ECO:0007669"/>
    <property type="project" value="TreeGrafter"/>
</dbReference>
<accession>A0A6B1DCD8</accession>
<dbReference type="Gene3D" id="2.30.110.10">
    <property type="entry name" value="Electron Transport, Fmn-binding Protein, Chain A"/>
    <property type="match status" value="1"/>
</dbReference>
<evidence type="ECO:0000256" key="1">
    <source>
        <dbReference type="ARBA" id="ARBA00023002"/>
    </source>
</evidence>
<name>A0A6B1DCD8_9CHLR</name>